<reference evidence="4 5" key="1">
    <citation type="submission" date="2019-10" db="EMBL/GenBank/DDBJ databases">
        <title>Genomic analysis of Raineyella sp. CBA3103.</title>
        <authorList>
            <person name="Roh S.W."/>
        </authorList>
    </citation>
    <scope>NUCLEOTIDE SEQUENCE [LARGE SCALE GENOMIC DNA]</scope>
    <source>
        <strain evidence="4 5">CBA3103</strain>
    </source>
</reference>
<evidence type="ECO:0000313" key="5">
    <source>
        <dbReference type="Proteomes" id="UP000386847"/>
    </source>
</evidence>
<feature type="transmembrane region" description="Helical" evidence="2">
    <location>
        <begin position="284"/>
        <end position="305"/>
    </location>
</feature>
<name>A0A5Q2FHC8_9ACTN</name>
<proteinExistence type="predicted"/>
<keyword evidence="2" id="KW-1133">Transmembrane helix</keyword>
<dbReference type="KEGG" id="rain:Rai3103_08700"/>
<feature type="transmembrane region" description="Helical" evidence="2">
    <location>
        <begin position="185"/>
        <end position="206"/>
    </location>
</feature>
<evidence type="ECO:0000313" key="4">
    <source>
        <dbReference type="EMBL" id="QGF23736.1"/>
    </source>
</evidence>
<feature type="region of interest" description="Disordered" evidence="1">
    <location>
        <begin position="343"/>
        <end position="366"/>
    </location>
</feature>
<evidence type="ECO:0000259" key="3">
    <source>
        <dbReference type="Pfam" id="PF10110"/>
    </source>
</evidence>
<dbReference type="Pfam" id="PF10110">
    <property type="entry name" value="GPDPase_memb"/>
    <property type="match status" value="1"/>
</dbReference>
<dbReference type="Proteomes" id="UP000386847">
    <property type="component" value="Chromosome"/>
</dbReference>
<accession>A0A5Q2FHC8</accession>
<dbReference type="EMBL" id="CP045725">
    <property type="protein sequence ID" value="QGF23736.1"/>
    <property type="molecule type" value="Genomic_DNA"/>
</dbReference>
<dbReference type="InterPro" id="IPR018476">
    <property type="entry name" value="GlyceroP-diester-Pdiesterase_M"/>
</dbReference>
<keyword evidence="2" id="KW-0812">Transmembrane</keyword>
<evidence type="ECO:0000256" key="2">
    <source>
        <dbReference type="SAM" id="Phobius"/>
    </source>
</evidence>
<dbReference type="RefSeq" id="WP_153572266.1">
    <property type="nucleotide sequence ID" value="NZ_CP045725.1"/>
</dbReference>
<organism evidence="4 5">
    <name type="scientific">Raineyella fluvialis</name>
    <dbReference type="NCBI Taxonomy" id="2662261"/>
    <lineage>
        <taxon>Bacteria</taxon>
        <taxon>Bacillati</taxon>
        <taxon>Actinomycetota</taxon>
        <taxon>Actinomycetes</taxon>
        <taxon>Propionibacteriales</taxon>
        <taxon>Propionibacteriaceae</taxon>
        <taxon>Raineyella</taxon>
    </lineage>
</organism>
<gene>
    <name evidence="4" type="ORF">Rai3103_08700</name>
</gene>
<keyword evidence="2" id="KW-0472">Membrane</keyword>
<feature type="transmembrane region" description="Helical" evidence="2">
    <location>
        <begin position="97"/>
        <end position="117"/>
    </location>
</feature>
<evidence type="ECO:0000256" key="1">
    <source>
        <dbReference type="SAM" id="MobiDB-lite"/>
    </source>
</evidence>
<feature type="transmembrane region" description="Helical" evidence="2">
    <location>
        <begin position="154"/>
        <end position="179"/>
    </location>
</feature>
<feature type="transmembrane region" description="Helical" evidence="2">
    <location>
        <begin position="242"/>
        <end position="264"/>
    </location>
</feature>
<protein>
    <recommendedName>
        <fullName evidence="3">Glycerophosphoryl diester phosphodiesterase membrane domain-containing protein</fullName>
    </recommendedName>
</protein>
<feature type="transmembrane region" description="Helical" evidence="2">
    <location>
        <begin position="50"/>
        <end position="77"/>
    </location>
</feature>
<feature type="domain" description="Glycerophosphoryl diester phosphodiesterase membrane" evidence="3">
    <location>
        <begin position="193"/>
        <end position="322"/>
    </location>
</feature>
<keyword evidence="5" id="KW-1185">Reference proteome</keyword>
<dbReference type="AlphaFoldDB" id="A0A5Q2FHC8"/>
<sequence>MTNPPGQGGPYAQGMPVPPPTWPTLPRHPLNLGEVLSASFRLYGRRFGQLVVIALIPSLVGLVLVGAAAAAMVVAAVRLAGSFTYGPAAALRDTSTLGLLVGGVLLLVVAGIVAGLVQIKCDGMIALAGRDLEDGRPSTVGDLWRRTRGMAVRALALILLLVLAMVVLSATLGVLVVWLTNSDGSGASVGTTVILAIVIVLAAIYLQTRWAFVVQALAIEGAGPLAALGSSWRTTRGAFWRVFGYLLVAGLLVGAVGGAVSGVTNSLMTSRLAGMEAADSLPQLIGQLTAMIPFFLVGLLGSQVVQLLSRPFTVLFTTVLYIDQRRRLGLEILAPEGPQVWGPGYGNRPGAPGQWPASGAGAPPFA</sequence>